<dbReference type="InParanoid" id="A0A7R8V6X8"/>
<proteinExistence type="predicted"/>
<dbReference type="EMBL" id="LR899015">
    <property type="protein sequence ID" value="CAD7094055.1"/>
    <property type="molecule type" value="Genomic_DNA"/>
</dbReference>
<gene>
    <name evidence="1" type="ORF">HERILL_LOCUS16292</name>
</gene>
<protein>
    <submittedName>
        <fullName evidence="1">Uncharacterized protein</fullName>
    </submittedName>
</protein>
<organism evidence="1 2">
    <name type="scientific">Hermetia illucens</name>
    <name type="common">Black soldier fly</name>
    <dbReference type="NCBI Taxonomy" id="343691"/>
    <lineage>
        <taxon>Eukaryota</taxon>
        <taxon>Metazoa</taxon>
        <taxon>Ecdysozoa</taxon>
        <taxon>Arthropoda</taxon>
        <taxon>Hexapoda</taxon>
        <taxon>Insecta</taxon>
        <taxon>Pterygota</taxon>
        <taxon>Neoptera</taxon>
        <taxon>Endopterygota</taxon>
        <taxon>Diptera</taxon>
        <taxon>Brachycera</taxon>
        <taxon>Stratiomyomorpha</taxon>
        <taxon>Stratiomyidae</taxon>
        <taxon>Hermetiinae</taxon>
        <taxon>Hermetia</taxon>
    </lineage>
</organism>
<dbReference type="Proteomes" id="UP000594454">
    <property type="component" value="Chromosome 7"/>
</dbReference>
<evidence type="ECO:0000313" key="1">
    <source>
        <dbReference type="EMBL" id="CAD7094055.1"/>
    </source>
</evidence>
<keyword evidence="2" id="KW-1185">Reference proteome</keyword>
<evidence type="ECO:0000313" key="2">
    <source>
        <dbReference type="Proteomes" id="UP000594454"/>
    </source>
</evidence>
<accession>A0A7R8V6X8</accession>
<sequence length="163" mass="18047">MLVRCKAPHRISGNQCCDAVGRKLKLEWEVSSSSLPSPSHQCQQAASLPAILRFPRVSVTASSLRTASPVASACVPYGGRAVLFACGREIDAIRARDRRRIAVLVYAIARRAEDRDVFTNFSSRARRNSIWLKANPGAYFCVAKQHPTPSVSRQNGQYNVVRY</sequence>
<name>A0A7R8V6X8_HERIL</name>
<dbReference type="AlphaFoldDB" id="A0A7R8V6X8"/>
<reference evidence="1 2" key="1">
    <citation type="submission" date="2020-11" db="EMBL/GenBank/DDBJ databases">
        <authorList>
            <person name="Wallbank WR R."/>
            <person name="Pardo Diaz C."/>
            <person name="Kozak K."/>
            <person name="Martin S."/>
            <person name="Jiggins C."/>
            <person name="Moest M."/>
            <person name="Warren A I."/>
            <person name="Generalovic N T."/>
            <person name="Byers J.R.P. K."/>
            <person name="Montejo-Kovacevich G."/>
            <person name="Yen C E."/>
        </authorList>
    </citation>
    <scope>NUCLEOTIDE SEQUENCE [LARGE SCALE GENOMIC DNA]</scope>
</reference>